<dbReference type="PANTHER" id="PTHR11785:SF512">
    <property type="entry name" value="SOBREMESA, ISOFORM B"/>
    <property type="match status" value="1"/>
</dbReference>
<evidence type="ECO:0000256" key="3">
    <source>
        <dbReference type="ARBA" id="ARBA00022989"/>
    </source>
</evidence>
<feature type="transmembrane region" description="Helical" evidence="5">
    <location>
        <begin position="198"/>
        <end position="221"/>
    </location>
</feature>
<feature type="transmembrane region" description="Helical" evidence="5">
    <location>
        <begin position="337"/>
        <end position="370"/>
    </location>
</feature>
<dbReference type="GO" id="GO:0016020">
    <property type="term" value="C:membrane"/>
    <property type="evidence" value="ECO:0007669"/>
    <property type="project" value="UniProtKB-SubCell"/>
</dbReference>
<feature type="transmembrane region" description="Helical" evidence="5">
    <location>
        <begin position="391"/>
        <end position="412"/>
    </location>
</feature>
<dbReference type="AlphaFoldDB" id="A0A327Q6T6"/>
<evidence type="ECO:0000313" key="6">
    <source>
        <dbReference type="EMBL" id="RAI99694.1"/>
    </source>
</evidence>
<feature type="transmembrane region" description="Helical" evidence="5">
    <location>
        <begin position="73"/>
        <end position="96"/>
    </location>
</feature>
<dbReference type="Proteomes" id="UP000249547">
    <property type="component" value="Unassembled WGS sequence"/>
</dbReference>
<keyword evidence="7" id="KW-1185">Reference proteome</keyword>
<name>A0A327Q6T6_9BACT</name>
<dbReference type="PIRSF" id="PIRSF006060">
    <property type="entry name" value="AA_transporter"/>
    <property type="match status" value="1"/>
</dbReference>
<feature type="transmembrane region" description="Helical" evidence="5">
    <location>
        <begin position="117"/>
        <end position="142"/>
    </location>
</feature>
<evidence type="ECO:0000313" key="7">
    <source>
        <dbReference type="Proteomes" id="UP000249547"/>
    </source>
</evidence>
<feature type="transmembrane region" description="Helical" evidence="5">
    <location>
        <begin position="418"/>
        <end position="438"/>
    </location>
</feature>
<dbReference type="EMBL" id="QLLL01000009">
    <property type="protein sequence ID" value="RAI99694.1"/>
    <property type="molecule type" value="Genomic_DNA"/>
</dbReference>
<keyword evidence="2 5" id="KW-0812">Transmembrane</keyword>
<gene>
    <name evidence="6" type="ORF">LX64_04239</name>
</gene>
<protein>
    <submittedName>
        <fullName evidence="6">APA family basic amino acid/polyamine antiporter</fullName>
    </submittedName>
</protein>
<comment type="subcellular location">
    <subcellularLocation>
        <location evidence="1">Membrane</location>
        <topology evidence="1">Multi-pass membrane protein</topology>
    </subcellularLocation>
</comment>
<dbReference type="InterPro" id="IPR002293">
    <property type="entry name" value="AA/rel_permease1"/>
</dbReference>
<dbReference type="Gene3D" id="1.20.1740.10">
    <property type="entry name" value="Amino acid/polyamine transporter I"/>
    <property type="match status" value="1"/>
</dbReference>
<dbReference type="InterPro" id="IPR050598">
    <property type="entry name" value="AminoAcid_Transporter"/>
</dbReference>
<evidence type="ECO:0000256" key="5">
    <source>
        <dbReference type="SAM" id="Phobius"/>
    </source>
</evidence>
<proteinExistence type="predicted"/>
<sequence length="503" mass="54125">MKSGIFFGHTPTTSCNFYLLIHLVYMSTTINQNSQFKPSLGLLDATMLVAGSMIGSGIFIVSSEIAYSLGSAGWLTAMWVLAGIVTIIAAMSYGELSGMFPRAGGQYVYLREAYNPFIAFLFGWTQFGVIQTGTIAAVAMAFAKYTDYVFPVLGESTVILPLGIVDITVGQLVAIGSIVLLTFINTRGVQHGKWLQTIFTLAKLLSLFGLIVFGFLLGAKAEIWNANWVNAWAPAALTKDATTGTISSVALGGLTLLGAIAVSMKGSLFSSDAWNNVTFIAAEIKNPQKNIGRSLFLGTLIVTIIYVSTNLMYLSVLPFNEIAFAPNQRVGVAAAQAIFGGVGSLAIAVMIMISTFGCNNGLILAGARMYYTMAEDGVFIKKAAVLNKNSVPANGLWLQCIWASILCLTGSYNKLLALVIFGVLLFYVLTIYGIFRLRKTQPDVPRPYKAFGYPVLPAIYIVVASALALLLLYTETTYALFGLGIIILGIPFYYIAMKTKKTS</sequence>
<feature type="transmembrane region" description="Helical" evidence="5">
    <location>
        <begin position="40"/>
        <end position="61"/>
    </location>
</feature>
<keyword evidence="4 5" id="KW-0472">Membrane</keyword>
<feature type="transmembrane region" description="Helical" evidence="5">
    <location>
        <begin position="450"/>
        <end position="472"/>
    </location>
</feature>
<reference evidence="6 7" key="1">
    <citation type="submission" date="2018-06" db="EMBL/GenBank/DDBJ databases">
        <title>Genomic Encyclopedia of Archaeal and Bacterial Type Strains, Phase II (KMG-II): from individual species to whole genera.</title>
        <authorList>
            <person name="Goeker M."/>
        </authorList>
    </citation>
    <scope>NUCLEOTIDE SEQUENCE [LARGE SCALE GENOMIC DNA]</scope>
    <source>
        <strain evidence="6 7">DSM 23857</strain>
    </source>
</reference>
<keyword evidence="3 5" id="KW-1133">Transmembrane helix</keyword>
<dbReference type="Pfam" id="PF13520">
    <property type="entry name" value="AA_permease_2"/>
    <property type="match status" value="1"/>
</dbReference>
<dbReference type="GO" id="GO:0015179">
    <property type="term" value="F:L-amino acid transmembrane transporter activity"/>
    <property type="evidence" value="ECO:0007669"/>
    <property type="project" value="TreeGrafter"/>
</dbReference>
<feature type="transmembrane region" description="Helical" evidence="5">
    <location>
        <begin position="478"/>
        <end position="496"/>
    </location>
</feature>
<dbReference type="PANTHER" id="PTHR11785">
    <property type="entry name" value="AMINO ACID TRANSPORTER"/>
    <property type="match status" value="1"/>
</dbReference>
<evidence type="ECO:0000256" key="4">
    <source>
        <dbReference type="ARBA" id="ARBA00023136"/>
    </source>
</evidence>
<comment type="caution">
    <text evidence="6">The sequence shown here is derived from an EMBL/GenBank/DDBJ whole genome shotgun (WGS) entry which is preliminary data.</text>
</comment>
<evidence type="ECO:0000256" key="2">
    <source>
        <dbReference type="ARBA" id="ARBA00022692"/>
    </source>
</evidence>
<feature type="transmembrane region" description="Helical" evidence="5">
    <location>
        <begin position="6"/>
        <end position="28"/>
    </location>
</feature>
<organism evidence="6 7">
    <name type="scientific">Chitinophaga skermanii</name>
    <dbReference type="NCBI Taxonomy" id="331697"/>
    <lineage>
        <taxon>Bacteria</taxon>
        <taxon>Pseudomonadati</taxon>
        <taxon>Bacteroidota</taxon>
        <taxon>Chitinophagia</taxon>
        <taxon>Chitinophagales</taxon>
        <taxon>Chitinophagaceae</taxon>
        <taxon>Chitinophaga</taxon>
    </lineage>
</organism>
<evidence type="ECO:0000256" key="1">
    <source>
        <dbReference type="ARBA" id="ARBA00004141"/>
    </source>
</evidence>
<feature type="transmembrane region" description="Helical" evidence="5">
    <location>
        <begin position="241"/>
        <end position="262"/>
    </location>
</feature>
<feature type="transmembrane region" description="Helical" evidence="5">
    <location>
        <begin position="162"/>
        <end position="186"/>
    </location>
</feature>
<feature type="transmembrane region" description="Helical" evidence="5">
    <location>
        <begin position="295"/>
        <end position="317"/>
    </location>
</feature>
<accession>A0A327Q6T6</accession>